<accession>A0A9X2Z3J0</accession>
<reference evidence="1" key="1">
    <citation type="submission" date="2020-07" db="EMBL/GenBank/DDBJ databases">
        <authorList>
            <person name="Pettersson B.M.F."/>
            <person name="Behra P.R.K."/>
            <person name="Ramesh M."/>
            <person name="Das S."/>
            <person name="Dasgupta S."/>
            <person name="Kirsebom L.A."/>
        </authorList>
    </citation>
    <scope>NUCLEOTIDE SEQUENCE</scope>
    <source>
        <strain evidence="1">DSM 44838</strain>
    </source>
</reference>
<dbReference type="Proteomes" id="UP001141629">
    <property type="component" value="Unassembled WGS sequence"/>
</dbReference>
<name>A0A9X2Z3J0_9MYCO</name>
<evidence type="ECO:0000313" key="2">
    <source>
        <dbReference type="Proteomes" id="UP001141629"/>
    </source>
</evidence>
<reference evidence="1" key="2">
    <citation type="journal article" date="2022" name="BMC Genomics">
        <title>Comparative genome analysis of mycobacteria focusing on tRNA and non-coding RNA.</title>
        <authorList>
            <person name="Behra P.R.K."/>
            <person name="Pettersson B.M.F."/>
            <person name="Ramesh M."/>
            <person name="Das S."/>
            <person name="Dasgupta S."/>
            <person name="Kirsebom L.A."/>
        </authorList>
    </citation>
    <scope>NUCLEOTIDE SEQUENCE</scope>
    <source>
        <strain evidence="1">DSM 44838</strain>
    </source>
</reference>
<comment type="caution">
    <text evidence="1">The sequence shown here is derived from an EMBL/GenBank/DDBJ whole genome shotgun (WGS) entry which is preliminary data.</text>
</comment>
<protein>
    <submittedName>
        <fullName evidence="1">Uncharacterized protein</fullName>
    </submittedName>
</protein>
<gene>
    <name evidence="1" type="ORF">H7K45_16470</name>
</gene>
<dbReference type="AlphaFoldDB" id="A0A9X2Z3J0"/>
<organism evidence="1 2">
    <name type="scientific">Mycobacterium yunnanensis</name>
    <dbReference type="NCBI Taxonomy" id="368477"/>
    <lineage>
        <taxon>Bacteria</taxon>
        <taxon>Bacillati</taxon>
        <taxon>Actinomycetota</taxon>
        <taxon>Actinomycetes</taxon>
        <taxon>Mycobacteriales</taxon>
        <taxon>Mycobacteriaceae</taxon>
        <taxon>Mycobacterium</taxon>
    </lineage>
</organism>
<keyword evidence="2" id="KW-1185">Reference proteome</keyword>
<sequence>MAIDVHTRRRMSHATKATVDEALRITEDLSKVQQRGCGQSSTSGWAS</sequence>
<dbReference type="RefSeq" id="WP_263996888.1">
    <property type="nucleotide sequence ID" value="NZ_JACKVK010000008.1"/>
</dbReference>
<evidence type="ECO:0000313" key="1">
    <source>
        <dbReference type="EMBL" id="MCV7422145.1"/>
    </source>
</evidence>
<proteinExistence type="predicted"/>
<dbReference type="EMBL" id="JACKVK010000008">
    <property type="protein sequence ID" value="MCV7422145.1"/>
    <property type="molecule type" value="Genomic_DNA"/>
</dbReference>